<sequence length="553" mass="60841">MMPSPQTLQPTNEQLLRRLAVSSQECTQNVSGNIPALLQTAYWHETSGRSLPRTLILPSKAYCCEKRILQLVTDLSSLSAAGLTNPRAKTLIDRAITVLRHGAPQSMNIPISPGQELPDTVYTLLQGTCWATLMSAGADPDLASREHAARCGKTGPATQNKCLWFLCKKFFFALNIGEKDGHAEQVNDKFSPVFFRRYANRLFARGNNEHSNCGVLGGPTIPTYQWVRVPPVIELHTVGTQSLAVTPRGMYGWGSNRHFNFGLGHNDSVCPTRLTFPDVPRVAQFEERLGGLERHGLVTSVFLSDRETMIVTPVGTLVSGDNSHGRLGLGNMKTQIRLFTEVTLPPRFTPEELVSCPDYTAVRCRDQMLLAGRNHHGQLGLGQATDDIVNYTQAPFPAVRAWCMSDFTVFLSGDRLLYAGKVGMLGSRFLHGLTECPAAVPLNLPWPVKGAVLEEFVWAFIRADNGTSCGTWHSGGTLVKWELGAEVTGMKTNYDNAWLKTEAGWHGLGMNWDEELGVHGPTVVSVPTPVEWVTSDFRCANIVPEIWTPCIVT</sequence>
<accession>A0A8J6AV01</accession>
<evidence type="ECO:0000313" key="1">
    <source>
        <dbReference type="EMBL" id="KAG9394858.1"/>
    </source>
</evidence>
<protein>
    <submittedName>
        <fullName evidence="1">Regulator of chromosome condensation (RCC1) repeat family protein</fullName>
    </submittedName>
</protein>
<dbReference type="InterPro" id="IPR009091">
    <property type="entry name" value="RCC1/BLIP-II"/>
</dbReference>
<dbReference type="SUPFAM" id="SSF50985">
    <property type="entry name" value="RCC1/BLIP-II"/>
    <property type="match status" value="1"/>
</dbReference>
<organism evidence="1 2">
    <name type="scientific">Carpediemonas membranifera</name>
    <dbReference type="NCBI Taxonomy" id="201153"/>
    <lineage>
        <taxon>Eukaryota</taxon>
        <taxon>Metamonada</taxon>
        <taxon>Carpediemonas-like organisms</taxon>
        <taxon>Carpediemonas</taxon>
    </lineage>
</organism>
<dbReference type="Gene3D" id="2.130.10.30">
    <property type="entry name" value="Regulator of chromosome condensation 1/beta-lactamase-inhibitor protein II"/>
    <property type="match status" value="1"/>
</dbReference>
<name>A0A8J6AV01_9EUKA</name>
<reference evidence="1" key="1">
    <citation type="submission" date="2021-05" db="EMBL/GenBank/DDBJ databases">
        <title>A free-living protist that lacks canonical eukaryotic 1 DNA replication and segregation systems.</title>
        <authorList>
            <person name="Salas-Leiva D.E."/>
            <person name="Tromer E.C."/>
            <person name="Curtis B.A."/>
            <person name="Jerlstrom-Hultqvist J."/>
            <person name="Kolisko M."/>
            <person name="Yi Z."/>
            <person name="Salas-Leiva J.S."/>
            <person name="Gallot-Lavallee L."/>
            <person name="Kops G.J.P.L."/>
            <person name="Archibald J.M."/>
            <person name="Simpson A.G.B."/>
            <person name="Roger A.J."/>
        </authorList>
    </citation>
    <scope>NUCLEOTIDE SEQUENCE</scope>
    <source>
        <strain evidence="1">BICM</strain>
    </source>
</reference>
<proteinExistence type="predicted"/>
<dbReference type="EMBL" id="JAHDYR010000012">
    <property type="protein sequence ID" value="KAG9394858.1"/>
    <property type="molecule type" value="Genomic_DNA"/>
</dbReference>
<evidence type="ECO:0000313" key="2">
    <source>
        <dbReference type="Proteomes" id="UP000717585"/>
    </source>
</evidence>
<dbReference type="AlphaFoldDB" id="A0A8J6AV01"/>
<keyword evidence="2" id="KW-1185">Reference proteome</keyword>
<gene>
    <name evidence="1" type="ORF">J8273_0065</name>
</gene>
<dbReference type="OrthoDB" id="5370059at2759"/>
<comment type="caution">
    <text evidence="1">The sequence shown here is derived from an EMBL/GenBank/DDBJ whole genome shotgun (WGS) entry which is preliminary data.</text>
</comment>
<dbReference type="Proteomes" id="UP000717585">
    <property type="component" value="Unassembled WGS sequence"/>
</dbReference>